<sequence length="261" mass="27819">MALPPSDEDAALSMRGLLKVYGNLVAVADLSLDIPTGSFYGIVGPNGAGKTTMLTMATGLLRPDRGTTLVHGVDVWTSSRTARARARQLLGVMPDGMRLLDKLSGPDFLTHVAMLHGLDRDTARERTTELIGALDLQDAAHTLIADYSAGMVKKVALASALIHGPRVVVLDEPFESVDPVSSANIRQILQDFARRGGTVILSSHVMATVQKLCTHVAVINHGRVLVAGTTEQVAAGQDLEDRFTQLVGGRHQDEGLSWLGN</sequence>
<evidence type="ECO:0000259" key="6">
    <source>
        <dbReference type="PROSITE" id="PS50893"/>
    </source>
</evidence>
<dbReference type="EMBL" id="JBHTEF010000001">
    <property type="protein sequence ID" value="MFC7581314.1"/>
    <property type="molecule type" value="Genomic_DNA"/>
</dbReference>
<name>A0ABW2SN43_9ACTO</name>
<dbReference type="InterPro" id="IPR003593">
    <property type="entry name" value="AAA+_ATPase"/>
</dbReference>
<dbReference type="SUPFAM" id="SSF52540">
    <property type="entry name" value="P-loop containing nucleoside triphosphate hydrolases"/>
    <property type="match status" value="1"/>
</dbReference>
<dbReference type="InterPro" id="IPR003439">
    <property type="entry name" value="ABC_transporter-like_ATP-bd"/>
</dbReference>
<keyword evidence="3" id="KW-0547">Nucleotide-binding</keyword>
<dbReference type="InterPro" id="IPR027417">
    <property type="entry name" value="P-loop_NTPase"/>
</dbReference>
<gene>
    <name evidence="7" type="ORF">ACFQWG_08915</name>
</gene>
<dbReference type="PANTHER" id="PTHR42711">
    <property type="entry name" value="ABC TRANSPORTER ATP-BINDING PROTEIN"/>
    <property type="match status" value="1"/>
</dbReference>
<dbReference type="RefSeq" id="WP_380974544.1">
    <property type="nucleotide sequence ID" value="NZ_JBHTEF010000001.1"/>
</dbReference>
<dbReference type="CDD" id="cd03230">
    <property type="entry name" value="ABC_DR_subfamily_A"/>
    <property type="match status" value="1"/>
</dbReference>
<dbReference type="Pfam" id="PF00005">
    <property type="entry name" value="ABC_tran"/>
    <property type="match status" value="1"/>
</dbReference>
<evidence type="ECO:0000256" key="1">
    <source>
        <dbReference type="ARBA" id="ARBA00004202"/>
    </source>
</evidence>
<accession>A0ABW2SN43</accession>
<evidence type="ECO:0000313" key="8">
    <source>
        <dbReference type="Proteomes" id="UP001596527"/>
    </source>
</evidence>
<evidence type="ECO:0000256" key="4">
    <source>
        <dbReference type="ARBA" id="ARBA00022840"/>
    </source>
</evidence>
<evidence type="ECO:0000256" key="5">
    <source>
        <dbReference type="ARBA" id="ARBA00023251"/>
    </source>
</evidence>
<keyword evidence="8" id="KW-1185">Reference proteome</keyword>
<dbReference type="SMART" id="SM00382">
    <property type="entry name" value="AAA"/>
    <property type="match status" value="1"/>
</dbReference>
<feature type="domain" description="ABC transporter" evidence="6">
    <location>
        <begin position="12"/>
        <end position="246"/>
    </location>
</feature>
<evidence type="ECO:0000313" key="7">
    <source>
        <dbReference type="EMBL" id="MFC7581314.1"/>
    </source>
</evidence>
<keyword evidence="5" id="KW-0046">Antibiotic resistance</keyword>
<evidence type="ECO:0000256" key="3">
    <source>
        <dbReference type="ARBA" id="ARBA00022741"/>
    </source>
</evidence>
<dbReference type="PANTHER" id="PTHR42711:SF19">
    <property type="entry name" value="DOXORUBICIN RESISTANCE ATP-BINDING PROTEIN DRRA"/>
    <property type="match status" value="1"/>
</dbReference>
<proteinExistence type="predicted"/>
<evidence type="ECO:0000256" key="2">
    <source>
        <dbReference type="ARBA" id="ARBA00022448"/>
    </source>
</evidence>
<dbReference type="GO" id="GO:0005524">
    <property type="term" value="F:ATP binding"/>
    <property type="evidence" value="ECO:0007669"/>
    <property type="project" value="UniProtKB-KW"/>
</dbReference>
<dbReference type="PROSITE" id="PS50893">
    <property type="entry name" value="ABC_TRANSPORTER_2"/>
    <property type="match status" value="1"/>
</dbReference>
<dbReference type="Gene3D" id="3.40.50.300">
    <property type="entry name" value="P-loop containing nucleotide triphosphate hydrolases"/>
    <property type="match status" value="1"/>
</dbReference>
<dbReference type="InterPro" id="IPR050763">
    <property type="entry name" value="ABC_transporter_ATP-binding"/>
</dbReference>
<organism evidence="7 8">
    <name type="scientific">Schaalia naturae</name>
    <dbReference type="NCBI Taxonomy" id="635203"/>
    <lineage>
        <taxon>Bacteria</taxon>
        <taxon>Bacillati</taxon>
        <taxon>Actinomycetota</taxon>
        <taxon>Actinomycetes</taxon>
        <taxon>Actinomycetales</taxon>
        <taxon>Actinomycetaceae</taxon>
        <taxon>Schaalia</taxon>
    </lineage>
</organism>
<dbReference type="Proteomes" id="UP001596527">
    <property type="component" value="Unassembled WGS sequence"/>
</dbReference>
<keyword evidence="4 7" id="KW-0067">ATP-binding</keyword>
<comment type="caution">
    <text evidence="7">The sequence shown here is derived from an EMBL/GenBank/DDBJ whole genome shotgun (WGS) entry which is preliminary data.</text>
</comment>
<keyword evidence="2" id="KW-0813">Transport</keyword>
<comment type="subcellular location">
    <subcellularLocation>
        <location evidence="1">Cell membrane</location>
        <topology evidence="1">Peripheral membrane protein</topology>
    </subcellularLocation>
</comment>
<protein>
    <submittedName>
        <fullName evidence="7">ABC transporter ATP-binding protein</fullName>
    </submittedName>
</protein>
<reference evidence="8" key="1">
    <citation type="journal article" date="2019" name="Int. J. Syst. Evol. Microbiol.">
        <title>The Global Catalogue of Microorganisms (GCM) 10K type strain sequencing project: providing services to taxonomists for standard genome sequencing and annotation.</title>
        <authorList>
            <consortium name="The Broad Institute Genomics Platform"/>
            <consortium name="The Broad Institute Genome Sequencing Center for Infectious Disease"/>
            <person name="Wu L."/>
            <person name="Ma J."/>
        </authorList>
    </citation>
    <scope>NUCLEOTIDE SEQUENCE [LARGE SCALE GENOMIC DNA]</scope>
    <source>
        <strain evidence="8">CCUG 56698</strain>
    </source>
</reference>